<dbReference type="Pfam" id="PF00153">
    <property type="entry name" value="Mito_carr"/>
    <property type="match status" value="3"/>
</dbReference>
<proteinExistence type="predicted"/>
<dbReference type="EMBL" id="VDCV01000014">
    <property type="protein sequence ID" value="KAB5527481.1"/>
    <property type="molecule type" value="Genomic_DNA"/>
</dbReference>
<feature type="repeat" description="Solcar" evidence="7">
    <location>
        <begin position="971"/>
        <end position="1059"/>
    </location>
</feature>
<dbReference type="InterPro" id="IPR051579">
    <property type="entry name" value="DDR_Transcriptional_Reg"/>
</dbReference>
<dbReference type="SUPFAM" id="SSF52113">
    <property type="entry name" value="BRCT domain"/>
    <property type="match status" value="1"/>
</dbReference>
<evidence type="ECO:0000256" key="1">
    <source>
        <dbReference type="ARBA" id="ARBA00004123"/>
    </source>
</evidence>
<dbReference type="InterPro" id="IPR036420">
    <property type="entry name" value="BRCT_dom_sf"/>
</dbReference>
<evidence type="ECO:0000313" key="11">
    <source>
        <dbReference type="EMBL" id="KAB5527481.1"/>
    </source>
</evidence>
<evidence type="ECO:0000256" key="8">
    <source>
        <dbReference type="SAM" id="MobiDB-lite"/>
    </source>
</evidence>
<dbReference type="Pfam" id="PF16589">
    <property type="entry name" value="BRCT_2"/>
    <property type="match status" value="1"/>
</dbReference>
<reference evidence="12" key="1">
    <citation type="journal article" date="2019" name="Gigascience">
        <title>De novo genome assembly of the endangered Acer yangbiense, a plant species with extremely small populations endemic to Yunnan Province, China.</title>
        <authorList>
            <person name="Yang J."/>
            <person name="Wariss H.M."/>
            <person name="Tao L."/>
            <person name="Zhang R."/>
            <person name="Yun Q."/>
            <person name="Hollingsworth P."/>
            <person name="Dao Z."/>
            <person name="Luo G."/>
            <person name="Guo H."/>
            <person name="Ma Y."/>
            <person name="Sun W."/>
        </authorList>
    </citation>
    <scope>NUCLEOTIDE SEQUENCE [LARGE SCALE GENOMIC DNA]</scope>
    <source>
        <strain evidence="12">cv. br00</strain>
    </source>
</reference>
<dbReference type="CDD" id="cd17744">
    <property type="entry name" value="BRCT_MDC1_rpt1"/>
    <property type="match status" value="1"/>
</dbReference>
<feature type="region of interest" description="Disordered" evidence="8">
    <location>
        <begin position="473"/>
        <end position="505"/>
    </location>
</feature>
<keyword evidence="12" id="KW-1185">Reference proteome</keyword>
<dbReference type="PROSITE" id="PS50920">
    <property type="entry name" value="SOLCAR"/>
    <property type="match status" value="3"/>
</dbReference>
<evidence type="ECO:0000256" key="4">
    <source>
        <dbReference type="ARBA" id="ARBA00022763"/>
    </source>
</evidence>
<comment type="subcellular location">
    <subcellularLocation>
        <location evidence="2">Membrane</location>
        <topology evidence="2">Multi-pass membrane protein</topology>
    </subcellularLocation>
    <subcellularLocation>
        <location evidence="1">Nucleus</location>
    </subcellularLocation>
</comment>
<dbReference type="CDD" id="cd18432">
    <property type="entry name" value="BRCT_PAXIP1_rpt6_like"/>
    <property type="match status" value="1"/>
</dbReference>
<evidence type="ECO:0000256" key="5">
    <source>
        <dbReference type="ARBA" id="ARBA00023136"/>
    </source>
</evidence>
<organism evidence="11 12">
    <name type="scientific">Salix brachista</name>
    <dbReference type="NCBI Taxonomy" id="2182728"/>
    <lineage>
        <taxon>Eukaryota</taxon>
        <taxon>Viridiplantae</taxon>
        <taxon>Streptophyta</taxon>
        <taxon>Embryophyta</taxon>
        <taxon>Tracheophyta</taxon>
        <taxon>Spermatophyta</taxon>
        <taxon>Magnoliopsida</taxon>
        <taxon>eudicotyledons</taxon>
        <taxon>Gunneridae</taxon>
        <taxon>Pentapetalae</taxon>
        <taxon>rosids</taxon>
        <taxon>fabids</taxon>
        <taxon>Malpighiales</taxon>
        <taxon>Salicaceae</taxon>
        <taxon>Saliceae</taxon>
        <taxon>Salix</taxon>
    </lineage>
</organism>
<feature type="transmembrane region" description="Helical" evidence="9">
    <location>
        <begin position="1229"/>
        <end position="1248"/>
    </location>
</feature>
<name>A0A5N5K7G3_9ROSI</name>
<evidence type="ECO:0000259" key="10">
    <source>
        <dbReference type="PROSITE" id="PS50172"/>
    </source>
</evidence>
<dbReference type="GO" id="GO:0006974">
    <property type="term" value="P:DNA damage response"/>
    <property type="evidence" value="ECO:0007669"/>
    <property type="project" value="UniProtKB-KW"/>
</dbReference>
<dbReference type="Proteomes" id="UP000326939">
    <property type="component" value="Chromosome 14"/>
</dbReference>
<keyword evidence="9" id="KW-1133">Transmembrane helix</keyword>
<evidence type="ECO:0000256" key="6">
    <source>
        <dbReference type="ARBA" id="ARBA00023242"/>
    </source>
</evidence>
<dbReference type="Gene3D" id="3.40.50.10190">
    <property type="entry name" value="BRCT domain"/>
    <property type="match status" value="2"/>
</dbReference>
<feature type="repeat" description="Solcar" evidence="7">
    <location>
        <begin position="1160"/>
        <end position="1283"/>
    </location>
</feature>
<keyword evidence="3 7" id="KW-0812">Transmembrane</keyword>
<dbReference type="InterPro" id="IPR001357">
    <property type="entry name" value="BRCT_dom"/>
</dbReference>
<gene>
    <name evidence="11" type="ORF">DKX38_021328</name>
</gene>
<evidence type="ECO:0000256" key="9">
    <source>
        <dbReference type="SAM" id="Phobius"/>
    </source>
</evidence>
<comment type="caution">
    <text evidence="11">The sequence shown here is derived from an EMBL/GenBank/DDBJ whole genome shotgun (WGS) entry which is preliminary data.</text>
</comment>
<keyword evidence="5 7" id="KW-0472">Membrane</keyword>
<dbReference type="SMART" id="SM00292">
    <property type="entry name" value="BRCT"/>
    <property type="match status" value="1"/>
</dbReference>
<dbReference type="PROSITE" id="PS50172">
    <property type="entry name" value="BRCT"/>
    <property type="match status" value="1"/>
</dbReference>
<evidence type="ECO:0000256" key="2">
    <source>
        <dbReference type="ARBA" id="ARBA00004141"/>
    </source>
</evidence>
<feature type="region of interest" description="Disordered" evidence="8">
    <location>
        <begin position="254"/>
        <end position="306"/>
    </location>
</feature>
<feature type="domain" description="BRCT" evidence="10">
    <location>
        <begin position="718"/>
        <end position="782"/>
    </location>
</feature>
<evidence type="ECO:0000313" key="12">
    <source>
        <dbReference type="Proteomes" id="UP000326939"/>
    </source>
</evidence>
<protein>
    <recommendedName>
        <fullName evidence="10">BRCT domain-containing protein</fullName>
    </recommendedName>
</protein>
<dbReference type="GO" id="GO:0005634">
    <property type="term" value="C:nucleus"/>
    <property type="evidence" value="ECO:0007669"/>
    <property type="project" value="UniProtKB-SubCell"/>
</dbReference>
<sequence>MEAIQGQRQLFQDTVTFDDDTADLDSPLAETQVEKLGSYTQVLDDSLENAKHELPSQVIPDSEDEEIHGDQLENAADGVSDVETGIRIKGNGVVGLQMRQPSPRFQWLKDVAEAFVSDGSAGEDKGADSDEKTDCPRLVTCDQEFARLNYVDSEEPGESSQASALGFVDHFLSCSDVNFSPRTELRSTTRKKFPPVLSAKGCQHLAKSIKTKTPICKNKTFGGVDNDQHGGVDFFSKRMNDAFDSGGFRQRYVPGHQKAGYSDGKGGCRSDNDSEENYEDLHEKVTSSPQTDSRVAGHSVKETRRTGQGYEFISENANASENKPGDQFCDLVLGHELGICSNERNTPDILDVGFNTQIAAEAMEALFYGPAADSGAGEAFQDPKDPLVDSSKGVTNIKVHLKELSYEKDALCNLEDITRVPKQSKVYARKGASVSSWKQPSHQELHRDLPEITKRKRSKPLVAELTGRSFIYGNESSATTSRKTVDQRKDEEPARRNNEECDNCGNLSGSVESILPGKQQILQDPFASQDSLPRLGAKPKRTNGGSANPGVRTGDFMEGSIITYRRKRSHSVAKPSKILTTTGRCPKFCFNTSEGGRINELSQENLASVKVSTSNSSLKLNVWSYPKGKRTRRGLPSHLNIASSHYTPFAIADGKDHHKKTHNINLPRSSPMKKLIRFGNPKSSPGFRWKDLRKQRDTAHVRVLFSQHLGDDIIRQQKKILARLGISVASSSADATHFVVDRFVRTRNMLEAISVGKPVVTHSWLESCGQASLLIDEKFFILRDAKKEKEIGFSLPVSLARANQQPLLKGQRVFITPNIKPEKEMITSLVNALHGQIMEKSQIFALKVPDDLLILSCEEDHAICVPLLDKGAAAYSSELLLNGIVIQKLEYERHRLFVNGDSFVVKVAEEKQKWPVSSSQIVSHFGTSGLSVAVATAITHPLEFCFACAYCLSCVVSFFIKIGLEYWILHLKLAMLTRWSVQNFIFLYRSLFMGDVLKVRLQMQLVGQRGPLTGMGQVAAQVLKKEGPKALYLGLMPALIRSVLYGGLRLGLYEPSKYACNLAFGSSNILLKIASGAFSGAVATALTNPVEVLKVRLQMNANQRRGSMAEMRTIVSEEGIRALWKGVGPAMARAAALTASQLATYDETKQVLIRWTPLDEGFHLHLLSSTVAGTVSTLVTAPMDMIKTRLMLQRESKTVGNYKNGFQCAYQLTAGFQMIVIWIVVYYVGTGHCPLFLPAGVVGLWVMLKEGPRALYKGGFAIFARLGPQTTITFILCEELRKLAGLDAI</sequence>
<feature type="repeat" description="Solcar" evidence="7">
    <location>
        <begin position="1067"/>
        <end position="1151"/>
    </location>
</feature>
<dbReference type="PANTHER" id="PTHR23196">
    <property type="entry name" value="PAX TRANSCRIPTION ACTIVATION DOMAIN INTERACTING PROTEIN"/>
    <property type="match status" value="1"/>
</dbReference>
<feature type="region of interest" description="Disordered" evidence="8">
    <location>
        <begin position="529"/>
        <end position="554"/>
    </location>
</feature>
<dbReference type="PANTHER" id="PTHR23196:SF32">
    <property type="entry name" value="BRCT DOMAIN-CONTAINING DNA REPAIR PROTEIN"/>
    <property type="match status" value="1"/>
</dbReference>
<dbReference type="Gene3D" id="1.50.40.10">
    <property type="entry name" value="Mitochondrial carrier domain"/>
    <property type="match status" value="1"/>
</dbReference>
<evidence type="ECO:0000256" key="3">
    <source>
        <dbReference type="ARBA" id="ARBA00022692"/>
    </source>
</evidence>
<evidence type="ECO:0000256" key="7">
    <source>
        <dbReference type="PROSITE-ProRule" id="PRU00282"/>
    </source>
</evidence>
<dbReference type="InterPro" id="IPR023395">
    <property type="entry name" value="MCP_dom_sf"/>
</dbReference>
<accession>A0A5N5K7G3</accession>
<keyword evidence="4" id="KW-0227">DNA damage</keyword>
<dbReference type="Pfam" id="PF16770">
    <property type="entry name" value="RTT107_BRCT_5"/>
    <property type="match status" value="1"/>
</dbReference>
<feature type="compositionally biased region" description="Basic and acidic residues" evidence="8">
    <location>
        <begin position="483"/>
        <end position="499"/>
    </location>
</feature>
<dbReference type="SUPFAM" id="SSF103506">
    <property type="entry name" value="Mitochondrial carrier"/>
    <property type="match status" value="1"/>
</dbReference>
<keyword evidence="6" id="KW-0539">Nucleus</keyword>
<dbReference type="InterPro" id="IPR018108">
    <property type="entry name" value="MCP_transmembrane"/>
</dbReference>
<dbReference type="GO" id="GO:0016020">
    <property type="term" value="C:membrane"/>
    <property type="evidence" value="ECO:0007669"/>
    <property type="project" value="UniProtKB-SubCell"/>
</dbReference>